<evidence type="ECO:0000313" key="2">
    <source>
        <dbReference type="Proteomes" id="UP000029707"/>
    </source>
</evidence>
<evidence type="ECO:0008006" key="3">
    <source>
        <dbReference type="Google" id="ProtNLM"/>
    </source>
</evidence>
<dbReference type="Proteomes" id="UP000029707">
    <property type="component" value="Unassembled WGS sequence"/>
</dbReference>
<dbReference type="RefSeq" id="WP_034360844.1">
    <property type="nucleotide sequence ID" value="NZ_CAJUDB010000011.1"/>
</dbReference>
<dbReference type="EMBL" id="JRMQ02000001">
    <property type="protein sequence ID" value="TLE03336.1"/>
    <property type="molecule type" value="Genomic_DNA"/>
</dbReference>
<comment type="caution">
    <text evidence="1">The sequence shown here is derived from an EMBL/GenBank/DDBJ whole genome shotgun (WGS) entry which is preliminary data.</text>
</comment>
<sequence>MKEAILEPLLRKMRLSRVLPTIKSFNKPNVLDVGCGWEAKLIQEIEPFIAKGVGVDFKAPSIRTDKIHTFSYFFESKDSVAFSGGGDMTQILKPQKIATYLLKMRVLKW</sequence>
<dbReference type="STRING" id="425400.LS65_01810"/>
<dbReference type="OrthoDB" id="9782855at2"/>
<organism evidence="1 2">
    <name type="scientific">Helicobacter japonicus</name>
    <dbReference type="NCBI Taxonomy" id="425400"/>
    <lineage>
        <taxon>Bacteria</taxon>
        <taxon>Pseudomonadati</taxon>
        <taxon>Campylobacterota</taxon>
        <taxon>Epsilonproteobacteria</taxon>
        <taxon>Campylobacterales</taxon>
        <taxon>Helicobacteraceae</taxon>
        <taxon>Helicobacter</taxon>
    </lineage>
</organism>
<dbReference type="InterPro" id="IPR029063">
    <property type="entry name" value="SAM-dependent_MTases_sf"/>
</dbReference>
<reference evidence="1 2" key="1">
    <citation type="journal article" date="2014" name="Genome Announc.">
        <title>Draft genome sequences of eight enterohepatic helicobacter species isolated from both laboratory and wild rodents.</title>
        <authorList>
            <person name="Sheh A."/>
            <person name="Shen Z."/>
            <person name="Fox J.G."/>
        </authorList>
    </citation>
    <scope>NUCLEOTIDE SEQUENCE [LARGE SCALE GENOMIC DNA]</scope>
    <source>
        <strain evidence="1 2">MIT 01-6451</strain>
    </source>
</reference>
<protein>
    <recommendedName>
        <fullName evidence="3">Class I SAM-dependent methyltransferase</fullName>
    </recommendedName>
</protein>
<accession>A0A4U8TSW2</accession>
<keyword evidence="2" id="KW-1185">Reference proteome</keyword>
<dbReference type="AlphaFoldDB" id="A0A4U8TSW2"/>
<name>A0A4U8TSW2_9HELI</name>
<dbReference type="Gene3D" id="3.40.50.150">
    <property type="entry name" value="Vaccinia Virus protein VP39"/>
    <property type="match status" value="1"/>
</dbReference>
<evidence type="ECO:0000313" key="1">
    <source>
        <dbReference type="EMBL" id="TLE03336.1"/>
    </source>
</evidence>
<proteinExistence type="predicted"/>
<gene>
    <name evidence="1" type="ORF">LS65_000775</name>
</gene>